<reference evidence="1" key="1">
    <citation type="submission" date="2022-12" db="EMBL/GenBank/DDBJ databases">
        <title>New Phytohabitans aurantiacus sp. RD004123 nov., an actinomycete isolated from soil.</title>
        <authorList>
            <person name="Triningsih D.W."/>
            <person name="Harunari E."/>
            <person name="Igarashi Y."/>
        </authorList>
    </citation>
    <scope>NUCLEOTIDE SEQUENCE</scope>
    <source>
        <strain evidence="1">RD004123</strain>
    </source>
</reference>
<accession>A0ABQ5R7F3</accession>
<dbReference type="Proteomes" id="UP001144280">
    <property type="component" value="Unassembled WGS sequence"/>
</dbReference>
<evidence type="ECO:0008006" key="3">
    <source>
        <dbReference type="Google" id="ProtNLM"/>
    </source>
</evidence>
<dbReference type="InterPro" id="IPR004027">
    <property type="entry name" value="SEC_C_motif"/>
</dbReference>
<dbReference type="SUPFAM" id="SSF103642">
    <property type="entry name" value="Sec-C motif"/>
    <property type="match status" value="1"/>
</dbReference>
<name>A0ABQ5R7F3_9ACTN</name>
<dbReference type="EMBL" id="BSDI01000045">
    <property type="protein sequence ID" value="GLI01506.1"/>
    <property type="molecule type" value="Genomic_DNA"/>
</dbReference>
<comment type="caution">
    <text evidence="1">The sequence shown here is derived from an EMBL/GenBank/DDBJ whole genome shotgun (WGS) entry which is preliminary data.</text>
</comment>
<organism evidence="1 2">
    <name type="scientific">Phytohabitans aurantiacus</name>
    <dbReference type="NCBI Taxonomy" id="3016789"/>
    <lineage>
        <taxon>Bacteria</taxon>
        <taxon>Bacillati</taxon>
        <taxon>Actinomycetota</taxon>
        <taxon>Actinomycetes</taxon>
        <taxon>Micromonosporales</taxon>
        <taxon>Micromonosporaceae</taxon>
    </lineage>
</organism>
<proteinExistence type="predicted"/>
<keyword evidence="2" id="KW-1185">Reference proteome</keyword>
<protein>
    <recommendedName>
        <fullName evidence="3">SEC-C motif-containing protein</fullName>
    </recommendedName>
</protein>
<sequence length="318" mass="35140">MECEQWAAQHPGDPDEPRALLDAGWLIARGSGGGGGERALELFRRAVGFGGETGRDAQVGIVEQLYELGRAQEADEAQRSLRAELDDQPGGVGDLRVFNDMAEMLIDAEHDDLALEWCQAGLDRADEAGDDPQVEPYRRELLITQRILLEGPDADLDDDAIDNESLAQAMKLIDQALNRLPPGRALDVPRDGSAFNGIVLRWAREDFTAARSRYPRSTEHYGDDYDAYTTLIQREARSYRDAGAAQVHLVTGSLDGYEAYALREGLDPAAQATRQGYGRWCVATRPDRVRSWPPDRNGACWCDSGRKYKKCCGTPAKN</sequence>
<evidence type="ECO:0000313" key="2">
    <source>
        <dbReference type="Proteomes" id="UP001144280"/>
    </source>
</evidence>
<gene>
    <name evidence="1" type="ORF">Pa4123_67820</name>
</gene>
<dbReference type="Gene3D" id="3.10.450.50">
    <property type="match status" value="1"/>
</dbReference>
<evidence type="ECO:0000313" key="1">
    <source>
        <dbReference type="EMBL" id="GLI01506.1"/>
    </source>
</evidence>
<dbReference type="Pfam" id="PF02810">
    <property type="entry name" value="SEC-C"/>
    <property type="match status" value="1"/>
</dbReference>